<reference evidence="1" key="1">
    <citation type="submission" date="2020-05" db="EMBL/GenBank/DDBJ databases">
        <authorList>
            <person name="Chiriac C."/>
            <person name="Salcher M."/>
            <person name="Ghai R."/>
            <person name="Kavagutti S V."/>
        </authorList>
    </citation>
    <scope>NUCLEOTIDE SEQUENCE</scope>
</reference>
<protein>
    <submittedName>
        <fullName evidence="1">Uncharacterized protein</fullName>
    </submittedName>
</protein>
<gene>
    <name evidence="1" type="ORF">UFOVP1290_103</name>
</gene>
<name>A0A6J5RGW7_9CAUD</name>
<dbReference type="EMBL" id="LR797252">
    <property type="protein sequence ID" value="CAB4196583.1"/>
    <property type="molecule type" value="Genomic_DNA"/>
</dbReference>
<accession>A0A6J5RGW7</accession>
<evidence type="ECO:0000313" key="1">
    <source>
        <dbReference type="EMBL" id="CAB4196583.1"/>
    </source>
</evidence>
<sequence length="163" mass="18643">MPPAIIFINAEINSGIQDTLQQQLHLDEIMDGYEFDQRIIVQPDYPNIVHSFRYRILVIREDFSDTTNREYADVVIFVKLGQASIIKNNYGEPGLTLPISRINIYELLRYNKSEYVAILPDTSSPPKPYGLRGIVADQMCDASGVYIANPDNESNNEDFIKRK</sequence>
<proteinExistence type="predicted"/>
<organism evidence="1">
    <name type="scientific">uncultured Caudovirales phage</name>
    <dbReference type="NCBI Taxonomy" id="2100421"/>
    <lineage>
        <taxon>Viruses</taxon>
        <taxon>Duplodnaviria</taxon>
        <taxon>Heunggongvirae</taxon>
        <taxon>Uroviricota</taxon>
        <taxon>Caudoviricetes</taxon>
        <taxon>Peduoviridae</taxon>
        <taxon>Maltschvirus</taxon>
        <taxon>Maltschvirus maltsch</taxon>
    </lineage>
</organism>